<reference evidence="1 2" key="1">
    <citation type="journal article" date="2016" name="Nat. Commun.">
        <title>Extremotolerant tardigrade genome and improved radiotolerance of human cultured cells by tardigrade-unique protein.</title>
        <authorList>
            <person name="Hashimoto T."/>
            <person name="Horikawa D.D."/>
            <person name="Saito Y."/>
            <person name="Kuwahara H."/>
            <person name="Kozuka-Hata H."/>
            <person name="Shin-I T."/>
            <person name="Minakuchi Y."/>
            <person name="Ohishi K."/>
            <person name="Motoyama A."/>
            <person name="Aizu T."/>
            <person name="Enomoto A."/>
            <person name="Kondo K."/>
            <person name="Tanaka S."/>
            <person name="Hara Y."/>
            <person name="Koshikawa S."/>
            <person name="Sagara H."/>
            <person name="Miura T."/>
            <person name="Yokobori S."/>
            <person name="Miyagawa K."/>
            <person name="Suzuki Y."/>
            <person name="Kubo T."/>
            <person name="Oyama M."/>
            <person name="Kohara Y."/>
            <person name="Fujiyama A."/>
            <person name="Arakawa K."/>
            <person name="Katayama T."/>
            <person name="Toyoda A."/>
            <person name="Kunieda T."/>
        </authorList>
    </citation>
    <scope>NUCLEOTIDE SEQUENCE [LARGE SCALE GENOMIC DNA]</scope>
    <source>
        <strain evidence="1 2">YOKOZUNA-1</strain>
    </source>
</reference>
<comment type="caution">
    <text evidence="1">The sequence shown here is derived from an EMBL/GenBank/DDBJ whole genome shotgun (WGS) entry which is preliminary data.</text>
</comment>
<proteinExistence type="predicted"/>
<keyword evidence="2" id="KW-1185">Reference proteome</keyword>
<name>A0A1D1VU52_RAMVA</name>
<dbReference type="Proteomes" id="UP000186922">
    <property type="component" value="Unassembled WGS sequence"/>
</dbReference>
<accession>A0A1D1VU52</accession>
<evidence type="ECO:0000313" key="1">
    <source>
        <dbReference type="EMBL" id="GAV05035.1"/>
    </source>
</evidence>
<dbReference type="EMBL" id="BDGG01000011">
    <property type="protein sequence ID" value="GAV05035.1"/>
    <property type="molecule type" value="Genomic_DNA"/>
</dbReference>
<gene>
    <name evidence="1" type="primary">RvY_15223-1</name>
    <name evidence="1" type="synonym">RvY_15223.1</name>
    <name evidence="1" type="ORF">RvY_15223</name>
</gene>
<sequence>MVNAFKIWTNGFPDGQLLLTAATTSRHPPVRVTRRQDATKALQDRLRVVPTSRIKELDLLKVAADSFVFVACELVNDKYFCPSSASCKSLPAFKFLLDRLDLRNFSWCVKSIDDCLK</sequence>
<evidence type="ECO:0000313" key="2">
    <source>
        <dbReference type="Proteomes" id="UP000186922"/>
    </source>
</evidence>
<dbReference type="AlphaFoldDB" id="A0A1D1VU52"/>
<organism evidence="1 2">
    <name type="scientific">Ramazzottius varieornatus</name>
    <name type="common">Water bear</name>
    <name type="synonym">Tardigrade</name>
    <dbReference type="NCBI Taxonomy" id="947166"/>
    <lineage>
        <taxon>Eukaryota</taxon>
        <taxon>Metazoa</taxon>
        <taxon>Ecdysozoa</taxon>
        <taxon>Tardigrada</taxon>
        <taxon>Eutardigrada</taxon>
        <taxon>Parachela</taxon>
        <taxon>Hypsibioidea</taxon>
        <taxon>Ramazzottiidae</taxon>
        <taxon>Ramazzottius</taxon>
    </lineage>
</organism>
<protein>
    <submittedName>
        <fullName evidence="1">Uncharacterized protein</fullName>
    </submittedName>
</protein>